<proteinExistence type="predicted"/>
<keyword evidence="2" id="KW-1185">Reference proteome</keyword>
<dbReference type="EMBL" id="JBBNIN010000044">
    <property type="protein sequence ID" value="MEQ2712108.1"/>
    <property type="molecule type" value="Genomic_DNA"/>
</dbReference>
<accession>A0ABV1IY01</accession>
<comment type="caution">
    <text evidence="1">The sequence shown here is derived from an EMBL/GenBank/DDBJ whole genome shotgun (WGS) entry which is preliminary data.</text>
</comment>
<reference evidence="1 2" key="1">
    <citation type="submission" date="2024-04" db="EMBL/GenBank/DDBJ databases">
        <title>Human intestinal bacterial collection.</title>
        <authorList>
            <person name="Pauvert C."/>
            <person name="Hitch T.C.A."/>
            <person name="Clavel T."/>
        </authorList>
    </citation>
    <scope>NUCLEOTIDE SEQUENCE [LARGE SCALE GENOMIC DNA]</scope>
    <source>
        <strain evidence="1 2">CLA-AA-H249</strain>
    </source>
</reference>
<name>A0ABV1IY01_9FIRM</name>
<evidence type="ECO:0000313" key="2">
    <source>
        <dbReference type="Proteomes" id="UP001482154"/>
    </source>
</evidence>
<sequence>INLKSIRKADKSKLSCAILIKIYREVWVFKNYMDNKMINTWTQVKSYHGHFERSQTVGIIFDYNEEICIERTEKYQ</sequence>
<organism evidence="1 2">
    <name type="scientific">Anaerostipes amylophilus</name>
    <dbReference type="NCBI Taxonomy" id="2981779"/>
    <lineage>
        <taxon>Bacteria</taxon>
        <taxon>Bacillati</taxon>
        <taxon>Bacillota</taxon>
        <taxon>Clostridia</taxon>
        <taxon>Lachnospirales</taxon>
        <taxon>Lachnospiraceae</taxon>
        <taxon>Anaerostipes</taxon>
    </lineage>
</organism>
<dbReference type="Proteomes" id="UP001482154">
    <property type="component" value="Unassembled WGS sequence"/>
</dbReference>
<gene>
    <name evidence="1" type="ORF">AAAU51_13220</name>
</gene>
<protein>
    <submittedName>
        <fullName evidence="1">Uncharacterized protein</fullName>
    </submittedName>
</protein>
<evidence type="ECO:0000313" key="1">
    <source>
        <dbReference type="EMBL" id="MEQ2712108.1"/>
    </source>
</evidence>
<feature type="non-terminal residue" evidence="1">
    <location>
        <position position="1"/>
    </location>
</feature>